<proteinExistence type="predicted"/>
<reference evidence="1" key="1">
    <citation type="submission" date="2022-10" db="EMBL/GenBank/DDBJ databases">
        <title>Culturing micro-colonial fungi from biological soil crusts in the Mojave desert and describing Neophaeococcomyces mojavensis, and introducing the new genera and species Taxawa tesnikishii.</title>
        <authorList>
            <person name="Kurbessoian T."/>
            <person name="Stajich J.E."/>
        </authorList>
    </citation>
    <scope>NUCLEOTIDE SEQUENCE</scope>
    <source>
        <strain evidence="1">JES_115</strain>
    </source>
</reference>
<gene>
    <name evidence="1" type="ORF">H2199_007437</name>
</gene>
<protein>
    <submittedName>
        <fullName evidence="1">Uncharacterized protein</fullName>
    </submittedName>
</protein>
<sequence>MSAFAPPISRDGFLYHDTFYADVGNLNRHPRASVAELTVLLRPELSTNKKSNNSVIKDQVGHWYEAQLRHYGLPPTKDKNAAKVRLLGALNTGKLEVPKYVERLEEELRKEYAVENRRAKAAAKGAGVPGGGEGSGKSGGAGQKRKQAEAAVGDAPATTKKRKQSDAPAGAASVTTKKTKVTVMVGDIAVNIEEAVTAKKQTASRKSTATEKKPAAKKATGQKAESASKSKAAVTDLGPMSAEYFQAAPAPKERPTVQKGPSEGQKEAAAKKEPTAKKPKPTIKNEDPDDPIPPPNPDSSIAVSGVYTMACPSIAAGWPSHISHLRFLLQVDHETDTIWGSYDLGPFSGVIRIPTTQVTLNVSLSFGWRGREVETERLSFARSNSGEISFSGAGDIRGAIFGLYAWEYEREWDAFVDEAYGR</sequence>
<dbReference type="EMBL" id="JAPDRP010000023">
    <property type="protein sequence ID" value="KAJ9637151.1"/>
    <property type="molecule type" value="Genomic_DNA"/>
</dbReference>
<evidence type="ECO:0000313" key="1">
    <source>
        <dbReference type="EMBL" id="KAJ9637151.1"/>
    </source>
</evidence>
<evidence type="ECO:0000313" key="2">
    <source>
        <dbReference type="Proteomes" id="UP001172680"/>
    </source>
</evidence>
<comment type="caution">
    <text evidence="1">The sequence shown here is derived from an EMBL/GenBank/DDBJ whole genome shotgun (WGS) entry which is preliminary data.</text>
</comment>
<accession>A0ACC2YPA9</accession>
<organism evidence="1 2">
    <name type="scientific">Coniosporium tulheliwenetii</name>
    <dbReference type="NCBI Taxonomy" id="3383036"/>
    <lineage>
        <taxon>Eukaryota</taxon>
        <taxon>Fungi</taxon>
        <taxon>Dikarya</taxon>
        <taxon>Ascomycota</taxon>
        <taxon>Pezizomycotina</taxon>
        <taxon>Dothideomycetes</taxon>
        <taxon>Dothideomycetes incertae sedis</taxon>
        <taxon>Coniosporium</taxon>
    </lineage>
</organism>
<dbReference type="Proteomes" id="UP001172680">
    <property type="component" value="Unassembled WGS sequence"/>
</dbReference>
<keyword evidence="2" id="KW-1185">Reference proteome</keyword>
<name>A0ACC2YPA9_9PEZI</name>